<dbReference type="GO" id="GO:0046872">
    <property type="term" value="F:metal ion binding"/>
    <property type="evidence" value="ECO:0007669"/>
    <property type="project" value="UniProtKB-KW"/>
</dbReference>
<keyword evidence="8" id="KW-1185">Reference proteome</keyword>
<comment type="caution">
    <text evidence="7">The sequence shown here is derived from an EMBL/GenBank/DDBJ whole genome shotgun (WGS) entry which is preliminary data.</text>
</comment>
<proteinExistence type="predicted"/>
<dbReference type="SUPFAM" id="SSF53187">
    <property type="entry name" value="Zn-dependent exopeptidases"/>
    <property type="match status" value="1"/>
</dbReference>
<evidence type="ECO:0000256" key="4">
    <source>
        <dbReference type="ARBA" id="ARBA00022833"/>
    </source>
</evidence>
<comment type="cofactor">
    <cofactor evidence="1">
        <name>Zn(2+)</name>
        <dbReference type="ChEBI" id="CHEBI:29105"/>
    </cofactor>
</comment>
<dbReference type="InterPro" id="IPR036264">
    <property type="entry name" value="Bact_exopeptidase_dim_dom"/>
</dbReference>
<dbReference type="Gene3D" id="3.40.630.10">
    <property type="entry name" value="Zn peptidases"/>
    <property type="match status" value="1"/>
</dbReference>
<feature type="domain" description="Peptidase M20 dimerisation" evidence="6">
    <location>
        <begin position="217"/>
        <end position="333"/>
    </location>
</feature>
<evidence type="ECO:0000256" key="3">
    <source>
        <dbReference type="ARBA" id="ARBA00022801"/>
    </source>
</evidence>
<gene>
    <name evidence="7" type="ORF">FHR20_003206</name>
</gene>
<dbReference type="GO" id="GO:0004180">
    <property type="term" value="F:carboxypeptidase activity"/>
    <property type="evidence" value="ECO:0007669"/>
    <property type="project" value="UniProtKB-KW"/>
</dbReference>
<evidence type="ECO:0000256" key="1">
    <source>
        <dbReference type="ARBA" id="ARBA00001947"/>
    </source>
</evidence>
<evidence type="ECO:0000259" key="6">
    <source>
        <dbReference type="Pfam" id="PF07687"/>
    </source>
</evidence>
<dbReference type="InterPro" id="IPR001261">
    <property type="entry name" value="ArgE/DapE_CS"/>
</dbReference>
<keyword evidence="3 7" id="KW-0378">Hydrolase</keyword>
<dbReference type="Pfam" id="PF01546">
    <property type="entry name" value="Peptidase_M20"/>
    <property type="match status" value="1"/>
</dbReference>
<keyword evidence="2" id="KW-0479">Metal-binding</keyword>
<dbReference type="InterPro" id="IPR011650">
    <property type="entry name" value="Peptidase_M20_dimer"/>
</dbReference>
<dbReference type="SUPFAM" id="SSF55031">
    <property type="entry name" value="Bacterial exopeptidase dimerisation domain"/>
    <property type="match status" value="1"/>
</dbReference>
<dbReference type="PANTHER" id="PTHR43808">
    <property type="entry name" value="ACETYLORNITHINE DEACETYLASE"/>
    <property type="match status" value="1"/>
</dbReference>
<sequence length="439" mass="45554">MIRKAGAILLASSLLAGAAPAAAQGLSKPERAIDRTVDAEFERSVALLARLVDQNSGTLNLQGVAKVGEMMRAELEPLGFVVSWKPMDAVQRAGHLIAVHRGKPGGRRILLIGHLDTVFEPGSPFQKFVRTGDKAEGPGAGDDKGGMVVMVAALRAMQAAGTLKDANIEIMLTGDEEDAGSPHSIARADLIAAGRRADVALDFEGLVIDGGKDMGSIARRSVTDWRITATGKTGHSSLIFGPDFGDGAINELARILAAFRKELPEPNLTFNAGVIAGGASAAIDESGNARAAGKTNIIAATAVATGDFRTLSVEQTARIRAKMESIVAAHAPGTDARIEFGEGYPAMAPTEGNKALLAALNGVNRDLGLAEMAPLDPLKRGAGDISFVAQDVDSLAGLGTYSTGDHAPGETVDLASIRRQAKRAAILITRLGAGRPARR</sequence>
<dbReference type="AlphaFoldDB" id="A0A7X5V1S9"/>
<feature type="chain" id="PRO_5031147023" evidence="5">
    <location>
        <begin position="22"/>
        <end position="439"/>
    </location>
</feature>
<feature type="signal peptide" evidence="5">
    <location>
        <begin position="1"/>
        <end position="21"/>
    </location>
</feature>
<protein>
    <submittedName>
        <fullName evidence="7">Glutamate carboxypeptidase</fullName>
        <ecNumber evidence="7">3.4.17.11</ecNumber>
    </submittedName>
</protein>
<keyword evidence="5" id="KW-0732">Signal</keyword>
<reference evidence="7 8" key="1">
    <citation type="submission" date="2020-03" db="EMBL/GenBank/DDBJ databases">
        <title>Genomic Encyclopedia of Type Strains, Phase IV (KMG-IV): sequencing the most valuable type-strain genomes for metagenomic binning, comparative biology and taxonomic classification.</title>
        <authorList>
            <person name="Goeker M."/>
        </authorList>
    </citation>
    <scope>NUCLEOTIDE SEQUENCE [LARGE SCALE GENOMIC DNA]</scope>
    <source>
        <strain evidence="7 8">DSM 4733</strain>
    </source>
</reference>
<dbReference type="InterPro" id="IPR002933">
    <property type="entry name" value="Peptidase_M20"/>
</dbReference>
<dbReference type="Proteomes" id="UP000564677">
    <property type="component" value="Unassembled WGS sequence"/>
</dbReference>
<dbReference type="Pfam" id="PF07687">
    <property type="entry name" value="M20_dimer"/>
    <property type="match status" value="1"/>
</dbReference>
<keyword evidence="4" id="KW-0862">Zinc</keyword>
<dbReference type="EC" id="3.4.17.11" evidence="7"/>
<dbReference type="PANTHER" id="PTHR43808:SF32">
    <property type="entry name" value="ARGE_DAPE-RELATED DEACYLASE"/>
    <property type="match status" value="1"/>
</dbReference>
<dbReference type="Gene3D" id="3.30.70.360">
    <property type="match status" value="1"/>
</dbReference>
<evidence type="ECO:0000313" key="8">
    <source>
        <dbReference type="Proteomes" id="UP000564677"/>
    </source>
</evidence>
<accession>A0A7X5V1S9</accession>
<keyword evidence="7" id="KW-0645">Protease</keyword>
<evidence type="ECO:0000313" key="7">
    <source>
        <dbReference type="EMBL" id="NIJ66233.1"/>
    </source>
</evidence>
<name>A0A7X5V1S9_9SPHN</name>
<organism evidence="7 8">
    <name type="scientific">Sphingomonas leidyi</name>
    <dbReference type="NCBI Taxonomy" id="68569"/>
    <lineage>
        <taxon>Bacteria</taxon>
        <taxon>Pseudomonadati</taxon>
        <taxon>Pseudomonadota</taxon>
        <taxon>Alphaproteobacteria</taxon>
        <taxon>Sphingomonadales</taxon>
        <taxon>Sphingomonadaceae</taxon>
        <taxon>Sphingomonas</taxon>
    </lineage>
</organism>
<dbReference type="EMBL" id="JAASQV010000003">
    <property type="protein sequence ID" value="NIJ66233.1"/>
    <property type="molecule type" value="Genomic_DNA"/>
</dbReference>
<dbReference type="InterPro" id="IPR050072">
    <property type="entry name" value="Peptidase_M20A"/>
</dbReference>
<keyword evidence="7" id="KW-0121">Carboxypeptidase</keyword>
<dbReference type="PROSITE" id="PS00758">
    <property type="entry name" value="ARGE_DAPE_CPG2_1"/>
    <property type="match status" value="1"/>
</dbReference>
<evidence type="ECO:0000256" key="5">
    <source>
        <dbReference type="SAM" id="SignalP"/>
    </source>
</evidence>
<evidence type="ECO:0000256" key="2">
    <source>
        <dbReference type="ARBA" id="ARBA00022723"/>
    </source>
</evidence>